<keyword evidence="2" id="KW-1133">Transmembrane helix</keyword>
<comment type="caution">
    <text evidence="4">The sequence shown here is derived from an EMBL/GenBank/DDBJ whole genome shotgun (WGS) entry which is preliminary data.</text>
</comment>
<dbReference type="OrthoDB" id="413008at2759"/>
<feature type="transmembrane region" description="Helical" evidence="2">
    <location>
        <begin position="346"/>
        <end position="363"/>
    </location>
</feature>
<feature type="domain" description="Threonine/serine exporter-like N-terminal" evidence="3">
    <location>
        <begin position="50"/>
        <end position="297"/>
    </location>
</feature>
<dbReference type="HOGENOM" id="CLU_555585_0_0_1"/>
<evidence type="ECO:0000313" key="4">
    <source>
        <dbReference type="EMBL" id="KGG50854.1"/>
    </source>
</evidence>
<sequence length="491" mass="53570">MSSNSTEPLPISTEIEDKQFASQTNLNGVVLRDLSVPKKRGLLLRIIPLVYKCGGTAHLTQVYIDKLCKILDLEATVSFLPGRILLTWPTSGIGEEELSLPHVSLLNVAFALQCRWGFQLSTLQNLADLIEDMHKNVNSILVGDVIVRLTAIEKEPLPYGKYGLLLGFGFMAAPMAPAFFGGSLLDGAVTLLIGSIAGVFALLSDSLPTMLLPFHEVLCSFVCALLAIFFSVLSHGTSQPISFWPVILASNIWILPGFSLVIATIDILSKAGPAPGFIMLFGCCFIAIIMGISYSVAIWVTGVDPNQYLRFATTPELKVDLGTSIILVCLFAIACCLIYQTRRSQWILAIVSTVFCFLMIYLFEEVLAFPDELVHFASAFSLGIFMRSTCKAVRQIPEAAMYCAMLPLVPGSRIVRAAFALLAGLHKADCSGANTNFYRTLLGSIIIGIIVSFGLLMSEIVFEKIIMRLIKYPETHPTSAIKQQPQDEAKA</sequence>
<dbReference type="PANTHER" id="PTHR31082:SF4">
    <property type="entry name" value="PHEROMONE-REGULATED MEMBRANE PROTEIN 10"/>
    <property type="match status" value="1"/>
</dbReference>
<keyword evidence="2" id="KW-0812">Transmembrane</keyword>
<dbReference type="Proteomes" id="UP000029725">
    <property type="component" value="Unassembled WGS sequence"/>
</dbReference>
<comment type="similarity">
    <text evidence="1">Belongs to the ThrE exporter (TC 2.A.79) family.</text>
</comment>
<feature type="transmembrane region" description="Helical" evidence="2">
    <location>
        <begin position="399"/>
        <end position="425"/>
    </location>
</feature>
<dbReference type="EMBL" id="JMKJ01000477">
    <property type="protein sequence ID" value="KGG50854.1"/>
    <property type="molecule type" value="Genomic_DNA"/>
</dbReference>
<proteinExistence type="inferred from homology"/>
<feature type="transmembrane region" description="Helical" evidence="2">
    <location>
        <begin position="321"/>
        <end position="339"/>
    </location>
</feature>
<feature type="transmembrane region" description="Helical" evidence="2">
    <location>
        <begin position="277"/>
        <end position="301"/>
    </location>
</feature>
<dbReference type="InterPro" id="IPR051361">
    <property type="entry name" value="ThrE/Ser_Exporter"/>
</dbReference>
<name>A0A098VPZ0_9MICR</name>
<keyword evidence="2" id="KW-0472">Membrane</keyword>
<dbReference type="InterPro" id="IPR010619">
    <property type="entry name" value="ThrE-like_N"/>
</dbReference>
<organism evidence="4 5">
    <name type="scientific">Mitosporidium daphniae</name>
    <dbReference type="NCBI Taxonomy" id="1485682"/>
    <lineage>
        <taxon>Eukaryota</taxon>
        <taxon>Fungi</taxon>
        <taxon>Fungi incertae sedis</taxon>
        <taxon>Microsporidia</taxon>
        <taxon>Mitosporidium</taxon>
    </lineage>
</organism>
<evidence type="ECO:0000313" key="5">
    <source>
        <dbReference type="Proteomes" id="UP000029725"/>
    </source>
</evidence>
<evidence type="ECO:0000259" key="3">
    <source>
        <dbReference type="Pfam" id="PF06738"/>
    </source>
</evidence>
<evidence type="ECO:0000256" key="1">
    <source>
        <dbReference type="ARBA" id="ARBA00034125"/>
    </source>
</evidence>
<keyword evidence="5" id="KW-1185">Reference proteome</keyword>
<evidence type="ECO:0000256" key="2">
    <source>
        <dbReference type="SAM" id="Phobius"/>
    </source>
</evidence>
<dbReference type="PANTHER" id="PTHR31082">
    <property type="entry name" value="PHEROMONE-REGULATED MEMBRANE PROTEIN 10"/>
    <property type="match status" value="1"/>
</dbReference>
<feature type="transmembrane region" description="Helical" evidence="2">
    <location>
        <begin position="369"/>
        <end position="387"/>
    </location>
</feature>
<feature type="transmembrane region" description="Helical" evidence="2">
    <location>
        <begin position="187"/>
        <end position="205"/>
    </location>
</feature>
<dbReference type="GeneID" id="25260264"/>
<accession>A0A098VPZ0</accession>
<reference evidence="4 5" key="1">
    <citation type="submission" date="2014-04" db="EMBL/GenBank/DDBJ databases">
        <title>A new species of microsporidia sheds light on the evolution of extreme parasitism.</title>
        <authorList>
            <person name="Haag K.L."/>
            <person name="James T.Y."/>
            <person name="Larsson R."/>
            <person name="Schaer T.M."/>
            <person name="Refardt D."/>
            <person name="Pombert J.-F."/>
            <person name="Ebert D."/>
        </authorList>
    </citation>
    <scope>NUCLEOTIDE SEQUENCE [LARGE SCALE GENOMIC DNA]</scope>
    <source>
        <strain evidence="4 5">UGP3</strain>
        <tissue evidence="4">Spores</tissue>
    </source>
</reference>
<dbReference type="GO" id="GO:0022857">
    <property type="term" value="F:transmembrane transporter activity"/>
    <property type="evidence" value="ECO:0007669"/>
    <property type="project" value="InterPro"/>
</dbReference>
<dbReference type="Pfam" id="PF06738">
    <property type="entry name" value="ThrE"/>
    <property type="match status" value="1"/>
</dbReference>
<feature type="transmembrane region" description="Helical" evidence="2">
    <location>
        <begin position="437"/>
        <end position="462"/>
    </location>
</feature>
<protein>
    <recommendedName>
        <fullName evidence="3">Threonine/serine exporter-like N-terminal domain-containing protein</fullName>
    </recommendedName>
</protein>
<gene>
    <name evidence="4" type="ORF">DI09_52p70</name>
</gene>
<feature type="transmembrane region" description="Helical" evidence="2">
    <location>
        <begin position="217"/>
        <end position="237"/>
    </location>
</feature>
<dbReference type="RefSeq" id="XP_013237305.1">
    <property type="nucleotide sequence ID" value="XM_013381851.1"/>
</dbReference>
<dbReference type="AlphaFoldDB" id="A0A098VPZ0"/>
<feature type="transmembrane region" description="Helical" evidence="2">
    <location>
        <begin position="243"/>
        <end position="265"/>
    </location>
</feature>
<dbReference type="VEuPathDB" id="MicrosporidiaDB:DI09_52p70"/>